<dbReference type="RefSeq" id="WP_093715956.1">
    <property type="nucleotide sequence ID" value="NZ_FONG01000017.1"/>
</dbReference>
<dbReference type="InterPro" id="IPR036890">
    <property type="entry name" value="HATPase_C_sf"/>
</dbReference>
<proteinExistence type="predicted"/>
<evidence type="ECO:0000259" key="2">
    <source>
        <dbReference type="Pfam" id="PF13581"/>
    </source>
</evidence>
<dbReference type="OrthoDB" id="4251531at2"/>
<keyword evidence="4" id="KW-1185">Reference proteome</keyword>
<evidence type="ECO:0000313" key="3">
    <source>
        <dbReference type="EMBL" id="SFF51616.1"/>
    </source>
</evidence>
<gene>
    <name evidence="3" type="ORF">SAMN05216251_11738</name>
</gene>
<name>A0A1I2JFH1_9ACTN</name>
<dbReference type="GO" id="GO:0004674">
    <property type="term" value="F:protein serine/threonine kinase activity"/>
    <property type="evidence" value="ECO:0007669"/>
    <property type="project" value="UniProtKB-KW"/>
</dbReference>
<keyword evidence="1" id="KW-0723">Serine/threonine-protein kinase</keyword>
<dbReference type="SUPFAM" id="SSF55874">
    <property type="entry name" value="ATPase domain of HSP90 chaperone/DNA topoisomerase II/histidine kinase"/>
    <property type="match status" value="1"/>
</dbReference>
<dbReference type="CDD" id="cd16936">
    <property type="entry name" value="HATPase_RsbW-like"/>
    <property type="match status" value="1"/>
</dbReference>
<dbReference type="PANTHER" id="PTHR35526:SF3">
    <property type="entry name" value="ANTI-SIGMA-F FACTOR RSBW"/>
    <property type="match status" value="1"/>
</dbReference>
<sequence>MQHTLTEPAAALRLWPAAEASVAPARHWLVRTLTAWELPQLADAATLVLSELLANAIQHADRSADAVVGSEIGARFLRLPDGAVRIEVHDVSVKAPELRPADPASLDEHGRGLLLVDALTEGNWGVSERDGIGKLVWAHVGAAG</sequence>
<dbReference type="EMBL" id="FONG01000017">
    <property type="protein sequence ID" value="SFF51616.1"/>
    <property type="molecule type" value="Genomic_DNA"/>
</dbReference>
<dbReference type="STRING" id="380248.SAMN05216251_11738"/>
<reference evidence="3 4" key="1">
    <citation type="submission" date="2016-10" db="EMBL/GenBank/DDBJ databases">
        <authorList>
            <person name="de Groot N.N."/>
        </authorList>
    </citation>
    <scope>NUCLEOTIDE SEQUENCE [LARGE SCALE GENOMIC DNA]</scope>
    <source>
        <strain evidence="3 4">CGMCC 4.3510</strain>
    </source>
</reference>
<protein>
    <submittedName>
        <fullName evidence="3">Histidine kinase-like ATPase domain-containing protein</fullName>
    </submittedName>
</protein>
<feature type="domain" description="Histidine kinase/HSP90-like ATPase" evidence="2">
    <location>
        <begin position="16"/>
        <end position="121"/>
    </location>
</feature>
<dbReference type="Gene3D" id="3.30.565.10">
    <property type="entry name" value="Histidine kinase-like ATPase, C-terminal domain"/>
    <property type="match status" value="1"/>
</dbReference>
<dbReference type="InterPro" id="IPR050267">
    <property type="entry name" value="Anti-sigma-factor_SerPK"/>
</dbReference>
<dbReference type="InterPro" id="IPR003594">
    <property type="entry name" value="HATPase_dom"/>
</dbReference>
<dbReference type="Pfam" id="PF13581">
    <property type="entry name" value="HATPase_c_2"/>
    <property type="match status" value="1"/>
</dbReference>
<dbReference type="Proteomes" id="UP000199323">
    <property type="component" value="Unassembled WGS sequence"/>
</dbReference>
<evidence type="ECO:0000313" key="4">
    <source>
        <dbReference type="Proteomes" id="UP000199323"/>
    </source>
</evidence>
<organism evidence="3 4">
    <name type="scientific">Actinacidiphila alni</name>
    <dbReference type="NCBI Taxonomy" id="380248"/>
    <lineage>
        <taxon>Bacteria</taxon>
        <taxon>Bacillati</taxon>
        <taxon>Actinomycetota</taxon>
        <taxon>Actinomycetes</taxon>
        <taxon>Kitasatosporales</taxon>
        <taxon>Streptomycetaceae</taxon>
        <taxon>Actinacidiphila</taxon>
    </lineage>
</organism>
<evidence type="ECO:0000256" key="1">
    <source>
        <dbReference type="ARBA" id="ARBA00022527"/>
    </source>
</evidence>
<keyword evidence="3" id="KW-0808">Transferase</keyword>
<keyword evidence="3" id="KW-0418">Kinase</keyword>
<accession>A0A1I2JFH1</accession>
<dbReference type="AlphaFoldDB" id="A0A1I2JFH1"/>
<dbReference type="PANTHER" id="PTHR35526">
    <property type="entry name" value="ANTI-SIGMA-F FACTOR RSBW-RELATED"/>
    <property type="match status" value="1"/>
</dbReference>